<keyword evidence="11" id="KW-1185">Reference proteome</keyword>
<reference evidence="9" key="2">
    <citation type="submission" date="2022-06" db="EMBL/GenBank/DDBJ databases">
        <title>Complete genome sequence and characterization of Cupriavidus gilardii QJ1 isolated from contaminating cells.</title>
        <authorList>
            <person name="Qi J."/>
        </authorList>
    </citation>
    <scope>NUCLEOTIDE SEQUENCE</scope>
    <source>
        <strain evidence="9">QJ1</strain>
    </source>
</reference>
<dbReference type="PANTHER" id="PTHR21716">
    <property type="entry name" value="TRANSMEMBRANE PROTEIN"/>
    <property type="match status" value="1"/>
</dbReference>
<evidence type="ECO:0000313" key="8">
    <source>
        <dbReference type="EMBL" id="NNH14222.1"/>
    </source>
</evidence>
<evidence type="ECO:0000313" key="11">
    <source>
        <dbReference type="Proteomes" id="UP001056648"/>
    </source>
</evidence>
<feature type="transmembrane region" description="Helical" evidence="7">
    <location>
        <begin position="153"/>
        <end position="171"/>
    </location>
</feature>
<evidence type="ECO:0000313" key="10">
    <source>
        <dbReference type="Proteomes" id="UP000542973"/>
    </source>
</evidence>
<organism evidence="8 10">
    <name type="scientific">Cupriavidus gilardii</name>
    <dbReference type="NCBI Taxonomy" id="82541"/>
    <lineage>
        <taxon>Bacteria</taxon>
        <taxon>Pseudomonadati</taxon>
        <taxon>Pseudomonadota</taxon>
        <taxon>Betaproteobacteria</taxon>
        <taxon>Burkholderiales</taxon>
        <taxon>Burkholderiaceae</taxon>
        <taxon>Cupriavidus</taxon>
    </lineage>
</organism>
<protein>
    <submittedName>
        <fullName evidence="8">AI-2E family transporter</fullName>
    </submittedName>
</protein>
<feature type="transmembrane region" description="Helical" evidence="7">
    <location>
        <begin position="57"/>
        <end position="80"/>
    </location>
</feature>
<feature type="transmembrane region" description="Helical" evidence="7">
    <location>
        <begin position="27"/>
        <end position="45"/>
    </location>
</feature>
<evidence type="ECO:0000256" key="4">
    <source>
        <dbReference type="ARBA" id="ARBA00022989"/>
    </source>
</evidence>
<feature type="region of interest" description="Disordered" evidence="6">
    <location>
        <begin position="346"/>
        <end position="365"/>
    </location>
</feature>
<dbReference type="Proteomes" id="UP000542973">
    <property type="component" value="Unassembled WGS sequence"/>
</dbReference>
<dbReference type="RefSeq" id="WP_006578190.1">
    <property type="nucleotide sequence ID" value="NZ_BAAAEB010000007.1"/>
</dbReference>
<dbReference type="InterPro" id="IPR002549">
    <property type="entry name" value="AI-2E-like"/>
</dbReference>
<gene>
    <name evidence="8" type="ORF">HLB16_25600</name>
    <name evidence="9" type="ORF">NDR89_23045</name>
</gene>
<keyword evidence="5 7" id="KW-0472">Membrane</keyword>
<feature type="transmembrane region" description="Helical" evidence="7">
    <location>
        <begin position="211"/>
        <end position="228"/>
    </location>
</feature>
<dbReference type="EMBL" id="JABEMD010000084">
    <property type="protein sequence ID" value="NNH14222.1"/>
    <property type="molecule type" value="Genomic_DNA"/>
</dbReference>
<dbReference type="Pfam" id="PF01594">
    <property type="entry name" value="AI-2E_transport"/>
    <property type="match status" value="1"/>
</dbReference>
<feature type="transmembrane region" description="Helical" evidence="7">
    <location>
        <begin position="234"/>
        <end position="255"/>
    </location>
</feature>
<dbReference type="AlphaFoldDB" id="A0A6N1BHN5"/>
<reference evidence="8 10" key="1">
    <citation type="submission" date="2020-05" db="EMBL/GenBank/DDBJ databases">
        <title>MicrobeNet Type strains.</title>
        <authorList>
            <person name="Nicholson A.C."/>
        </authorList>
    </citation>
    <scope>NUCLEOTIDE SEQUENCE [LARGE SCALE GENOMIC DNA]</scope>
    <source>
        <strain evidence="8 10">ATCC 700815</strain>
    </source>
</reference>
<evidence type="ECO:0000313" key="9">
    <source>
        <dbReference type="EMBL" id="USE79470.1"/>
    </source>
</evidence>
<feature type="transmembrane region" description="Helical" evidence="7">
    <location>
        <begin position="262"/>
        <end position="285"/>
    </location>
</feature>
<accession>A0A6N1BHN5</accession>
<feature type="compositionally biased region" description="Pro residues" evidence="6">
    <location>
        <begin position="354"/>
        <end position="365"/>
    </location>
</feature>
<dbReference type="GeneID" id="70689314"/>
<name>A0A6N1BHN5_9BURK</name>
<proteinExistence type="inferred from homology"/>
<keyword evidence="3 7" id="KW-0812">Transmembrane</keyword>
<dbReference type="Proteomes" id="UP001056648">
    <property type="component" value="Chromosome 2"/>
</dbReference>
<evidence type="ECO:0000256" key="2">
    <source>
        <dbReference type="ARBA" id="ARBA00009773"/>
    </source>
</evidence>
<dbReference type="PANTHER" id="PTHR21716:SF4">
    <property type="entry name" value="TRANSMEMBRANE PROTEIN 245"/>
    <property type="match status" value="1"/>
</dbReference>
<comment type="subcellular location">
    <subcellularLocation>
        <location evidence="1">Membrane</location>
        <topology evidence="1">Multi-pass membrane protein</topology>
    </subcellularLocation>
</comment>
<keyword evidence="4 7" id="KW-1133">Transmembrane helix</keyword>
<dbReference type="EMBL" id="CP098736">
    <property type="protein sequence ID" value="USE79470.1"/>
    <property type="molecule type" value="Genomic_DNA"/>
</dbReference>
<evidence type="ECO:0000256" key="3">
    <source>
        <dbReference type="ARBA" id="ARBA00022692"/>
    </source>
</evidence>
<evidence type="ECO:0000256" key="1">
    <source>
        <dbReference type="ARBA" id="ARBA00004141"/>
    </source>
</evidence>
<evidence type="ECO:0000256" key="5">
    <source>
        <dbReference type="ARBA" id="ARBA00023136"/>
    </source>
</evidence>
<dbReference type="GO" id="GO:0016020">
    <property type="term" value="C:membrane"/>
    <property type="evidence" value="ECO:0007669"/>
    <property type="project" value="UniProtKB-SubCell"/>
</dbReference>
<sequence length="365" mass="39390">MHQKAFYILLAIVTIAFFWVLQPFFGAVFWGVILAIIFTPLNNLLTRKMRGHPNLAALITLLLCLLVVVLPMFLVTASLLNETTAVVHQIRSGHINFTAYFEQAVAALPSSLNSALTRLELNDVASIQEKLATAAGQISQYLATQALSIGQNTFQFVISFGVMLYLLFFLLRDGAKLTRRIRLALPLSDEHKQMLLLKFTGVIRATIKGNIAVAALQGLLGGLLFAVLGIQGAVLWGVVMAVLSLLPAVGAGLIWGPVAIYFLLTGVIWKGITVIAFGALVIGAVDNVLRPILVGKDTKMPDWVILISTLGGMALFGINGFVIGPLIAALFIASWDLFVSMRETESNTTTTKTPTPPTQPPTPGR</sequence>
<feature type="transmembrane region" description="Helical" evidence="7">
    <location>
        <begin position="5"/>
        <end position="21"/>
    </location>
</feature>
<evidence type="ECO:0000256" key="7">
    <source>
        <dbReference type="SAM" id="Phobius"/>
    </source>
</evidence>
<feature type="transmembrane region" description="Helical" evidence="7">
    <location>
        <begin position="305"/>
        <end position="332"/>
    </location>
</feature>
<comment type="similarity">
    <text evidence="2">Belongs to the autoinducer-2 exporter (AI-2E) (TC 2.A.86) family.</text>
</comment>
<evidence type="ECO:0000256" key="6">
    <source>
        <dbReference type="SAM" id="MobiDB-lite"/>
    </source>
</evidence>